<comment type="similarity">
    <text evidence="1">Belongs to the PI3/PI4-kinase family.</text>
</comment>
<keyword evidence="4" id="KW-1185">Reference proteome</keyword>
<dbReference type="SUPFAM" id="SSF54236">
    <property type="entry name" value="Ubiquitin-like"/>
    <property type="match status" value="1"/>
</dbReference>
<dbReference type="Proteomes" id="UP000887013">
    <property type="component" value="Unassembled WGS sequence"/>
</dbReference>
<sequence>MRSENVEETEANETVFVFQEVWECAQRCPLFGLLRDSDSYVFQCINPSTAEREELMEEEQRLSEVRPFQGVLRIVERRGDESERLLNSKLSFVIGIGFREFNDQKDPEVHDFRKQMKLFCESVCAVMGPGTWEQQVMRQYPVSIESSPDLPLYLQAKLHEGNLVLAISVEHQTAE</sequence>
<protein>
    <submittedName>
        <fullName evidence="3">Phosphatidylinositol 4,5-bisphosphate 3-kinase catalytic subunit delta isoform</fullName>
    </submittedName>
</protein>
<dbReference type="InterPro" id="IPR003113">
    <property type="entry name" value="PI3K_ABD"/>
</dbReference>
<comment type="caution">
    <text evidence="3">The sequence shown here is derived from an EMBL/GenBank/DDBJ whole genome shotgun (WGS) entry which is preliminary data.</text>
</comment>
<evidence type="ECO:0000313" key="4">
    <source>
        <dbReference type="Proteomes" id="UP000887013"/>
    </source>
</evidence>
<evidence type="ECO:0000256" key="1">
    <source>
        <dbReference type="PROSITE-ProRule" id="PRU00877"/>
    </source>
</evidence>
<accession>A0A8X6R8Y4</accession>
<dbReference type="Pfam" id="PF02192">
    <property type="entry name" value="PI3K_p85B"/>
    <property type="match status" value="1"/>
</dbReference>
<reference evidence="3" key="1">
    <citation type="submission" date="2020-08" db="EMBL/GenBank/DDBJ databases">
        <title>Multicomponent nature underlies the extraordinary mechanical properties of spider dragline silk.</title>
        <authorList>
            <person name="Kono N."/>
            <person name="Nakamura H."/>
            <person name="Mori M."/>
            <person name="Yoshida Y."/>
            <person name="Ohtoshi R."/>
            <person name="Malay A.D."/>
            <person name="Moran D.A.P."/>
            <person name="Tomita M."/>
            <person name="Numata K."/>
            <person name="Arakawa K."/>
        </authorList>
    </citation>
    <scope>NUCLEOTIDE SEQUENCE</scope>
</reference>
<dbReference type="Gene3D" id="3.10.20.770">
    <property type="match status" value="1"/>
</dbReference>
<dbReference type="SMART" id="SM00143">
    <property type="entry name" value="PI3K_p85B"/>
    <property type="match status" value="1"/>
</dbReference>
<feature type="domain" description="PI3K-ABD" evidence="2">
    <location>
        <begin position="1"/>
        <end position="78"/>
    </location>
</feature>
<gene>
    <name evidence="3" type="primary">Pik3cd_0</name>
    <name evidence="3" type="ORF">NPIL_361631</name>
</gene>
<dbReference type="InterPro" id="IPR029071">
    <property type="entry name" value="Ubiquitin-like_domsf"/>
</dbReference>
<dbReference type="PROSITE" id="PS51544">
    <property type="entry name" value="PI3K_ABD"/>
    <property type="match status" value="1"/>
</dbReference>
<name>A0A8X6R8Y4_NEPPI</name>
<organism evidence="3 4">
    <name type="scientific">Nephila pilipes</name>
    <name type="common">Giant wood spider</name>
    <name type="synonym">Nephila maculata</name>
    <dbReference type="NCBI Taxonomy" id="299642"/>
    <lineage>
        <taxon>Eukaryota</taxon>
        <taxon>Metazoa</taxon>
        <taxon>Ecdysozoa</taxon>
        <taxon>Arthropoda</taxon>
        <taxon>Chelicerata</taxon>
        <taxon>Arachnida</taxon>
        <taxon>Araneae</taxon>
        <taxon>Araneomorphae</taxon>
        <taxon>Entelegynae</taxon>
        <taxon>Araneoidea</taxon>
        <taxon>Nephilidae</taxon>
        <taxon>Nephila</taxon>
    </lineage>
</organism>
<proteinExistence type="inferred from homology"/>
<feature type="non-terminal residue" evidence="3">
    <location>
        <position position="175"/>
    </location>
</feature>
<dbReference type="OrthoDB" id="67688at2759"/>
<dbReference type="EMBL" id="BMAW01041323">
    <property type="protein sequence ID" value="GFU63094.1"/>
    <property type="molecule type" value="Genomic_DNA"/>
</dbReference>
<evidence type="ECO:0000313" key="3">
    <source>
        <dbReference type="EMBL" id="GFU63094.1"/>
    </source>
</evidence>
<evidence type="ECO:0000259" key="2">
    <source>
        <dbReference type="PROSITE" id="PS51544"/>
    </source>
</evidence>
<dbReference type="AlphaFoldDB" id="A0A8X6R8Y4"/>